<dbReference type="OrthoDB" id="5951953at2"/>
<comment type="caution">
    <text evidence="1">The sequence shown here is derived from an EMBL/GenBank/DDBJ whole genome shotgun (WGS) entry which is preliminary data.</text>
</comment>
<proteinExistence type="predicted"/>
<dbReference type="Proteomes" id="UP000238042">
    <property type="component" value="Unassembled WGS sequence"/>
</dbReference>
<evidence type="ECO:0008006" key="3">
    <source>
        <dbReference type="Google" id="ProtNLM"/>
    </source>
</evidence>
<dbReference type="EMBL" id="PSZM01000036">
    <property type="protein sequence ID" value="PQL93171.1"/>
    <property type="molecule type" value="Genomic_DNA"/>
</dbReference>
<dbReference type="RefSeq" id="WP_105246737.1">
    <property type="nucleotide sequence ID" value="NZ_PSZM01000036.1"/>
</dbReference>
<dbReference type="AlphaFoldDB" id="A0A2S8AE06"/>
<name>A0A2S8AE06_9FLAO</name>
<gene>
    <name evidence="1" type="ORF">C4S77_05795</name>
</gene>
<organism evidence="1 2">
    <name type="scientific">Apibacter adventoris</name>
    <dbReference type="NCBI Taxonomy" id="1679466"/>
    <lineage>
        <taxon>Bacteria</taxon>
        <taxon>Pseudomonadati</taxon>
        <taxon>Bacteroidota</taxon>
        <taxon>Flavobacteriia</taxon>
        <taxon>Flavobacteriales</taxon>
        <taxon>Weeksellaceae</taxon>
        <taxon>Apibacter</taxon>
    </lineage>
</organism>
<sequence length="159" mass="18391">MKKLVFLFTILGIGIVFSQKKQEIKSPAEGKSLVYIIRTKEAFLLNFRLYDKDKYLGAIGCNQYIVYECDPGEHLFWAVSENRSFVKADLKADKAYVLIIEEKMGVFIARVKLVPLDPRSNNSKKYKRKFYRAIKNDIPIVYTKENVDVDKSVNIKQGL</sequence>
<reference evidence="1 2" key="1">
    <citation type="submission" date="2018-02" db="EMBL/GenBank/DDBJ databases">
        <title>Genome sequences of Apibacter spp., gut symbionts of Asian honey bees.</title>
        <authorList>
            <person name="Kwong W.K."/>
            <person name="Steele M.I."/>
            <person name="Moran N.A."/>
        </authorList>
    </citation>
    <scope>NUCLEOTIDE SEQUENCE [LARGE SCALE GENOMIC DNA]</scope>
    <source>
        <strain evidence="2">wkB301</strain>
    </source>
</reference>
<keyword evidence="2" id="KW-1185">Reference proteome</keyword>
<evidence type="ECO:0000313" key="2">
    <source>
        <dbReference type="Proteomes" id="UP000238042"/>
    </source>
</evidence>
<protein>
    <recommendedName>
        <fullName evidence="3">DUF2846 domain-containing protein</fullName>
    </recommendedName>
</protein>
<evidence type="ECO:0000313" key="1">
    <source>
        <dbReference type="EMBL" id="PQL93171.1"/>
    </source>
</evidence>
<accession>A0A2S8AE06</accession>